<keyword evidence="2" id="KW-1185">Reference proteome</keyword>
<proteinExistence type="predicted"/>
<evidence type="ECO:0000313" key="1">
    <source>
        <dbReference type="EMBL" id="MDI6101901.1"/>
    </source>
</evidence>
<dbReference type="Proteomes" id="UP001241758">
    <property type="component" value="Unassembled WGS sequence"/>
</dbReference>
<evidence type="ECO:0000313" key="2">
    <source>
        <dbReference type="Proteomes" id="UP001241758"/>
    </source>
</evidence>
<accession>A0ABT6WQD6</accession>
<sequence length="70" mass="7750">MDQDPNEIYDKRVAAAKAWRDEERARFAASSGGNWLLHALAEESGGRLVEVSPGRFVESKLDPPPATPWV</sequence>
<organism evidence="1 2">
    <name type="scientific">Actinoplanes sandaracinus</name>
    <dbReference type="NCBI Taxonomy" id="3045177"/>
    <lineage>
        <taxon>Bacteria</taxon>
        <taxon>Bacillati</taxon>
        <taxon>Actinomycetota</taxon>
        <taxon>Actinomycetes</taxon>
        <taxon>Micromonosporales</taxon>
        <taxon>Micromonosporaceae</taxon>
        <taxon>Actinoplanes</taxon>
    </lineage>
</organism>
<gene>
    <name evidence="1" type="ORF">QLQ12_25100</name>
</gene>
<reference evidence="1 2" key="1">
    <citation type="submission" date="2023-05" db="EMBL/GenBank/DDBJ databases">
        <title>Actinoplanes sp. NEAU-A12 genome sequencing.</title>
        <authorList>
            <person name="Wang Z.-S."/>
        </authorList>
    </citation>
    <scope>NUCLEOTIDE SEQUENCE [LARGE SCALE GENOMIC DNA]</scope>
    <source>
        <strain evidence="1 2">NEAU-A12</strain>
    </source>
</reference>
<dbReference type="RefSeq" id="WP_282762900.1">
    <property type="nucleotide sequence ID" value="NZ_JASCTH010000017.1"/>
</dbReference>
<protein>
    <submittedName>
        <fullName evidence="1">Uncharacterized protein</fullName>
    </submittedName>
</protein>
<name>A0ABT6WQD6_9ACTN</name>
<dbReference type="EMBL" id="JASCTH010000017">
    <property type="protein sequence ID" value="MDI6101901.1"/>
    <property type="molecule type" value="Genomic_DNA"/>
</dbReference>
<comment type="caution">
    <text evidence="1">The sequence shown here is derived from an EMBL/GenBank/DDBJ whole genome shotgun (WGS) entry which is preliminary data.</text>
</comment>